<name>A0AAE0A285_9ROSI</name>
<keyword evidence="2" id="KW-1185">Reference proteome</keyword>
<dbReference type="Proteomes" id="UP001281410">
    <property type="component" value="Unassembled WGS sequence"/>
</dbReference>
<sequence>MDAALLYSFQGYGCSRKLLSVEKKEVASISFKESPNQERVFSVHLTNIDRILQSIPSPGPTPPAPSDEDYATMANYNQRLFSVDLVGTDRIRILEESVPSPAMKYSNVMQRVPYNSEAAYCIEGGWQPNPAQRRRTVWPEPRPHHKACRPGSRTKLCVHFHTHIGCSYQGLRSRPRPCGAPPLSRIGLTALFHTVRCL</sequence>
<dbReference type="EMBL" id="JANJYJ010000007">
    <property type="protein sequence ID" value="KAK3198621.1"/>
    <property type="molecule type" value="Genomic_DNA"/>
</dbReference>
<evidence type="ECO:0000313" key="1">
    <source>
        <dbReference type="EMBL" id="KAK3198621.1"/>
    </source>
</evidence>
<proteinExistence type="predicted"/>
<dbReference type="AlphaFoldDB" id="A0AAE0A285"/>
<reference evidence="1" key="1">
    <citation type="journal article" date="2023" name="Plant J.">
        <title>Genome sequences and population genomics provide insights into the demographic history, inbreeding, and mutation load of two 'living fossil' tree species of Dipteronia.</title>
        <authorList>
            <person name="Feng Y."/>
            <person name="Comes H.P."/>
            <person name="Chen J."/>
            <person name="Zhu S."/>
            <person name="Lu R."/>
            <person name="Zhang X."/>
            <person name="Li P."/>
            <person name="Qiu J."/>
            <person name="Olsen K.M."/>
            <person name="Qiu Y."/>
        </authorList>
    </citation>
    <scope>NUCLEOTIDE SEQUENCE</scope>
    <source>
        <strain evidence="1">NBL</strain>
    </source>
</reference>
<accession>A0AAE0A285</accession>
<protein>
    <submittedName>
        <fullName evidence="1">Uncharacterized protein</fullName>
    </submittedName>
</protein>
<organism evidence="1 2">
    <name type="scientific">Dipteronia sinensis</name>
    <dbReference type="NCBI Taxonomy" id="43782"/>
    <lineage>
        <taxon>Eukaryota</taxon>
        <taxon>Viridiplantae</taxon>
        <taxon>Streptophyta</taxon>
        <taxon>Embryophyta</taxon>
        <taxon>Tracheophyta</taxon>
        <taxon>Spermatophyta</taxon>
        <taxon>Magnoliopsida</taxon>
        <taxon>eudicotyledons</taxon>
        <taxon>Gunneridae</taxon>
        <taxon>Pentapetalae</taxon>
        <taxon>rosids</taxon>
        <taxon>malvids</taxon>
        <taxon>Sapindales</taxon>
        <taxon>Sapindaceae</taxon>
        <taxon>Hippocastanoideae</taxon>
        <taxon>Acereae</taxon>
        <taxon>Dipteronia</taxon>
    </lineage>
</organism>
<gene>
    <name evidence="1" type="ORF">Dsin_022036</name>
</gene>
<evidence type="ECO:0000313" key="2">
    <source>
        <dbReference type="Proteomes" id="UP001281410"/>
    </source>
</evidence>
<comment type="caution">
    <text evidence="1">The sequence shown here is derived from an EMBL/GenBank/DDBJ whole genome shotgun (WGS) entry which is preliminary data.</text>
</comment>